<protein>
    <submittedName>
        <fullName evidence="4">Putative ribosomal N-acetyltransferase, YdaF-like</fullName>
        <ecNumber evidence="4">2.3.1.-</ecNumber>
    </submittedName>
</protein>
<evidence type="ECO:0000259" key="3">
    <source>
        <dbReference type="PROSITE" id="PS51186"/>
    </source>
</evidence>
<dbReference type="InterPro" id="IPR051908">
    <property type="entry name" value="Ribosomal_N-acetyltransferase"/>
</dbReference>
<evidence type="ECO:0000313" key="5">
    <source>
        <dbReference type="Proteomes" id="UP000056419"/>
    </source>
</evidence>
<dbReference type="STRING" id="46506.AA415_02424"/>
<dbReference type="SUPFAM" id="SSF55729">
    <property type="entry name" value="Acyl-CoA N-acyltransferases (Nat)"/>
    <property type="match status" value="1"/>
</dbReference>
<keyword evidence="1" id="KW-0479">Metal-binding</keyword>
<dbReference type="GO" id="GO:0005524">
    <property type="term" value="F:ATP binding"/>
    <property type="evidence" value="ECO:0007669"/>
    <property type="project" value="InterPro"/>
</dbReference>
<dbReference type="PANTHER" id="PTHR43441">
    <property type="entry name" value="RIBOSOMAL-PROTEIN-SERINE ACETYLTRANSFERASE"/>
    <property type="match status" value="1"/>
</dbReference>
<dbReference type="InterPro" id="IPR000182">
    <property type="entry name" value="GNAT_dom"/>
</dbReference>
<dbReference type="SMART" id="SM00863">
    <property type="entry name" value="tRNA_SAD"/>
    <property type="match status" value="1"/>
</dbReference>
<organism evidence="4 5">
    <name type="scientific">Bacteroides stercoris</name>
    <dbReference type="NCBI Taxonomy" id="46506"/>
    <lineage>
        <taxon>Bacteria</taxon>
        <taxon>Pseudomonadati</taxon>
        <taxon>Bacteroidota</taxon>
        <taxon>Bacteroidia</taxon>
        <taxon>Bacteroidales</taxon>
        <taxon>Bacteroidaceae</taxon>
        <taxon>Bacteroides</taxon>
    </lineage>
</organism>
<dbReference type="CDD" id="cd04301">
    <property type="entry name" value="NAT_SF"/>
    <property type="match status" value="1"/>
</dbReference>
<dbReference type="InterPro" id="IPR012947">
    <property type="entry name" value="tRNA_SAD"/>
</dbReference>
<dbReference type="InterPro" id="IPR018163">
    <property type="entry name" value="Thr/Ala-tRNA-synth_IIc_edit"/>
</dbReference>
<dbReference type="GO" id="GO:1990189">
    <property type="term" value="F:protein N-terminal-serine acetyltransferase activity"/>
    <property type="evidence" value="ECO:0007669"/>
    <property type="project" value="TreeGrafter"/>
</dbReference>
<sequence>MDIHTFIGNYREAFGQQAGLPIVFWYSDQPEAPAEKVNGCFFKSMAQVRNGKIISLNAETIGCGGGKFYTGFTDMPEHVPGFVSLKEKYKKTPDMVVDFIQELQVPKAEKAYLHFARIDKIGSFDKVEGILFLATPDMLAGLATWAFFDSNATDAVSAPFGSGCCSVVTQAILENRKQGKRTFLGFFDPSVRPHFEAELLSFTIPMSRFKEMYHTMRESCLFDTHAWSKLKERIQDRQKETKPFNHLNVSFEIRPDIVLREVTVEDAAAIYHAIDTHRNYMRTWLPFVDNLKSVTDEENFLKGVLSASADSYEPIFGIWNRENEICGLIGFHFSDFANHRTEIGYWLLPEYQHQGIMTDCVRRLCRWAVETKNIKRIQIRCATGNIASNGIPVRLGFRLEGTERAGELLASGEYADIHVYSILKEELMEQQAKLNEHNKQEYPPMHTTEHIINQTMIRLFGCGRSVSAHIERKKSKLDYRLNACPTEEQIESLEKAVNEVIARHLPVTTEFITQAEAKGRFDLERLPEDASETVRIVKVGDYDECLCIGTHVANTSEIGTFKIISHDWDEESKRWRMRFKLV</sequence>
<dbReference type="GO" id="GO:0043039">
    <property type="term" value="P:tRNA aminoacylation"/>
    <property type="evidence" value="ECO:0007669"/>
    <property type="project" value="InterPro"/>
</dbReference>
<keyword evidence="4" id="KW-0012">Acyltransferase</keyword>
<proteinExistence type="predicted"/>
<dbReference type="EMBL" id="LRGC01000012">
    <property type="protein sequence ID" value="KWR53595.1"/>
    <property type="molecule type" value="Genomic_DNA"/>
</dbReference>
<dbReference type="GO" id="GO:0046872">
    <property type="term" value="F:metal ion binding"/>
    <property type="evidence" value="ECO:0007669"/>
    <property type="project" value="UniProtKB-KW"/>
</dbReference>
<name>A0A108T5C3_BACSE</name>
<feature type="domain" description="N-acetyltransferase" evidence="3">
    <location>
        <begin position="257"/>
        <end position="426"/>
    </location>
</feature>
<accession>A0A108T5C3</accession>
<dbReference type="GO" id="GO:0008999">
    <property type="term" value="F:protein-N-terminal-alanine acetyltransferase activity"/>
    <property type="evidence" value="ECO:0007669"/>
    <property type="project" value="TreeGrafter"/>
</dbReference>
<dbReference type="Proteomes" id="UP000056419">
    <property type="component" value="Unassembled WGS sequence"/>
</dbReference>
<dbReference type="PATRIC" id="fig|46506.5.peg.2600"/>
<evidence type="ECO:0000256" key="1">
    <source>
        <dbReference type="ARBA" id="ARBA00022723"/>
    </source>
</evidence>
<gene>
    <name evidence="4" type="primary">ydaF</name>
    <name evidence="4" type="ORF">AA415_02424</name>
</gene>
<dbReference type="SUPFAM" id="SSF55186">
    <property type="entry name" value="ThrRS/AlaRS common domain"/>
    <property type="match status" value="1"/>
</dbReference>
<dbReference type="GO" id="GO:0004812">
    <property type="term" value="F:aminoacyl-tRNA ligase activity"/>
    <property type="evidence" value="ECO:0007669"/>
    <property type="project" value="InterPro"/>
</dbReference>
<dbReference type="AlphaFoldDB" id="A0A108T5C3"/>
<dbReference type="Gene3D" id="3.30.980.10">
    <property type="entry name" value="Threonyl-trna Synthetase, Chain A, domain 2"/>
    <property type="match status" value="1"/>
</dbReference>
<dbReference type="EC" id="2.3.1.-" evidence="4"/>
<evidence type="ECO:0000256" key="2">
    <source>
        <dbReference type="ARBA" id="ARBA00022833"/>
    </source>
</evidence>
<dbReference type="InterPro" id="IPR016181">
    <property type="entry name" value="Acyl_CoA_acyltransferase"/>
</dbReference>
<dbReference type="Pfam" id="PF13302">
    <property type="entry name" value="Acetyltransf_3"/>
    <property type="match status" value="1"/>
</dbReference>
<evidence type="ECO:0000313" key="4">
    <source>
        <dbReference type="EMBL" id="KWR53595.1"/>
    </source>
</evidence>
<dbReference type="InterPro" id="IPR003748">
    <property type="entry name" value="DUF169"/>
</dbReference>
<keyword evidence="4" id="KW-0808">Transferase</keyword>
<keyword evidence="2" id="KW-0862">Zinc</keyword>
<comment type="caution">
    <text evidence="4">The sequence shown here is derived from an EMBL/GenBank/DDBJ whole genome shotgun (WGS) entry which is preliminary data.</text>
</comment>
<dbReference type="Gene3D" id="3.40.630.30">
    <property type="match status" value="1"/>
</dbReference>
<reference evidence="4 5" key="1">
    <citation type="journal article" date="2016" name="BMC Genomics">
        <title>Type VI secretion systems of human gut Bacteroidales segregate into three genetic architectures, two of which are contained on mobile genetic elements.</title>
        <authorList>
            <person name="Coyne M.J."/>
            <person name="Roelofs K.G."/>
            <person name="Comstock L.E."/>
        </authorList>
    </citation>
    <scope>NUCLEOTIDE SEQUENCE [LARGE SCALE GENOMIC DNA]</scope>
    <source>
        <strain evidence="4 5">CL09T03C01</strain>
    </source>
</reference>
<keyword evidence="5" id="KW-1185">Reference proteome</keyword>
<dbReference type="Pfam" id="PF07973">
    <property type="entry name" value="tRNA_SAD"/>
    <property type="match status" value="1"/>
</dbReference>
<dbReference type="Pfam" id="PF02596">
    <property type="entry name" value="DUF169"/>
    <property type="match status" value="1"/>
</dbReference>
<dbReference type="PROSITE" id="PS51186">
    <property type="entry name" value="GNAT"/>
    <property type="match status" value="1"/>
</dbReference>
<dbReference type="GO" id="GO:0005737">
    <property type="term" value="C:cytoplasm"/>
    <property type="evidence" value="ECO:0007669"/>
    <property type="project" value="TreeGrafter"/>
</dbReference>
<dbReference type="PANTHER" id="PTHR43441:SF12">
    <property type="entry name" value="RIBOSOMAL N-ACETYLTRANSFERASE YDAF-RELATED"/>
    <property type="match status" value="1"/>
</dbReference>